<feature type="region of interest" description="Disordered" evidence="1">
    <location>
        <begin position="1"/>
        <end position="34"/>
    </location>
</feature>
<comment type="caution">
    <text evidence="4">The sequence shown here is derived from an EMBL/GenBank/DDBJ whole genome shotgun (WGS) entry which is preliminary data.</text>
</comment>
<feature type="domain" description="Rubredoxin-like" evidence="3">
    <location>
        <begin position="185"/>
        <end position="225"/>
    </location>
</feature>
<keyword evidence="2" id="KW-0812">Transmembrane</keyword>
<keyword evidence="5" id="KW-1185">Reference proteome</keyword>
<feature type="compositionally biased region" description="Polar residues" evidence="1">
    <location>
        <begin position="7"/>
        <end position="18"/>
    </location>
</feature>
<evidence type="ECO:0000259" key="3">
    <source>
        <dbReference type="PROSITE" id="PS50903"/>
    </source>
</evidence>
<dbReference type="EMBL" id="CAXHTA020000016">
    <property type="protein sequence ID" value="CAL5226814.1"/>
    <property type="molecule type" value="Genomic_DNA"/>
</dbReference>
<keyword evidence="2" id="KW-0472">Membrane</keyword>
<dbReference type="PANTHER" id="PTHR47661">
    <property type="entry name" value="PHOSPHOGLUCAN PHOSPHATASE LSF1, CHLOROPLASTIC"/>
    <property type="match status" value="1"/>
</dbReference>
<dbReference type="Proteomes" id="UP001497392">
    <property type="component" value="Unassembled WGS sequence"/>
</dbReference>
<gene>
    <name evidence="4" type="primary">g9675</name>
    <name evidence="4" type="ORF">VP750_LOCUS8720</name>
</gene>
<organism evidence="4 5">
    <name type="scientific">Coccomyxa viridis</name>
    <dbReference type="NCBI Taxonomy" id="1274662"/>
    <lineage>
        <taxon>Eukaryota</taxon>
        <taxon>Viridiplantae</taxon>
        <taxon>Chlorophyta</taxon>
        <taxon>core chlorophytes</taxon>
        <taxon>Trebouxiophyceae</taxon>
        <taxon>Trebouxiophyceae incertae sedis</taxon>
        <taxon>Coccomyxaceae</taxon>
        <taxon>Coccomyxa</taxon>
    </lineage>
</organism>
<feature type="transmembrane region" description="Helical" evidence="2">
    <location>
        <begin position="240"/>
        <end position="261"/>
    </location>
</feature>
<protein>
    <submittedName>
        <fullName evidence="4">G9675 protein</fullName>
    </submittedName>
</protein>
<evidence type="ECO:0000313" key="4">
    <source>
        <dbReference type="EMBL" id="CAL5226814.1"/>
    </source>
</evidence>
<proteinExistence type="predicted"/>
<reference evidence="4 5" key="1">
    <citation type="submission" date="2024-06" db="EMBL/GenBank/DDBJ databases">
        <authorList>
            <person name="Kraege A."/>
            <person name="Thomma B."/>
        </authorList>
    </citation>
    <scope>NUCLEOTIDE SEQUENCE [LARGE SCALE GENOMIC DNA]</scope>
</reference>
<dbReference type="InterPro" id="IPR024934">
    <property type="entry name" value="Rubredoxin-like_dom"/>
</dbReference>
<sequence length="267" mass="28563">MVASGVMMQQASLTQTRQSPARSAPAARLNGMPTTQPQMLKANKSFFGPSLPSQKLTMKATRQRQASVTRAAKDYTIEIEKPLGLKLDNSKSPGGGLKVVGVSGNAAKSGLKVGDTVIYTSSFFGDELWPADKLGFSRSAIGACPSPVCLVYVQGENKDVNVKRLAKRPIPPRFGRRLTPTQKEKATHICVDCGYIYCDNTPFEDLGDSYRCPQCSAFKKRFAPYDAVTGKVKGRLPDQVATVATVVGGLVGVGVLGYLGLTLSQVN</sequence>
<evidence type="ECO:0000313" key="5">
    <source>
        <dbReference type="Proteomes" id="UP001497392"/>
    </source>
</evidence>
<dbReference type="Gene3D" id="2.20.28.10">
    <property type="match status" value="1"/>
</dbReference>
<dbReference type="PROSITE" id="PS50903">
    <property type="entry name" value="RUBREDOXIN_LIKE"/>
    <property type="match status" value="1"/>
</dbReference>
<evidence type="ECO:0000256" key="2">
    <source>
        <dbReference type="SAM" id="Phobius"/>
    </source>
</evidence>
<keyword evidence="2" id="KW-1133">Transmembrane helix</keyword>
<feature type="compositionally biased region" description="Low complexity" evidence="1">
    <location>
        <begin position="19"/>
        <end position="28"/>
    </location>
</feature>
<accession>A0ABP1G3F1</accession>
<name>A0ABP1G3F1_9CHLO</name>
<dbReference type="SUPFAM" id="SSF57802">
    <property type="entry name" value="Rubredoxin-like"/>
    <property type="match status" value="1"/>
</dbReference>
<dbReference type="PANTHER" id="PTHR47661:SF4">
    <property type="entry name" value="OS08G0162600 PROTEIN"/>
    <property type="match status" value="1"/>
</dbReference>
<evidence type="ECO:0000256" key="1">
    <source>
        <dbReference type="SAM" id="MobiDB-lite"/>
    </source>
</evidence>